<dbReference type="AlphaFoldDB" id="A0A5C5BR00"/>
<evidence type="ECO:0000259" key="4">
    <source>
        <dbReference type="Pfam" id="PF13439"/>
    </source>
</evidence>
<accession>A0A5C5BR00</accession>
<proteinExistence type="predicted"/>
<sequence length="368" mass="40878">MNTQQRKKKIVVVSNMYPDEGHPSSGIFVKKFVDLVCSAGRDCELCVMTSADTKLSKAFKYFAFYMNTFFATVRRSSDIVYVHYPSYSAAPVLLARKLRKFPLYVNVHGSDVLPINHRQERMHRFTRAAIEQAEKVIVPSEYFADVVCEKYMLDGKKVTVSPSGGVDLQTFHPLGSIELEAVKSDFGLHGDAVTLCFAGRITEGKGWDTYLYAVRELIESGMRLNALLVGSGDQDTECARLIDELGLAGLILRLGLQPQSELCRLYNAADLFVFPGSRSESLGLVAIEAMACGTPVIASDFAAPKYYIRDGENGYKIPVGDWRALANAVRSVRIDSLEYQYLREGALKTADRYSSLSVARGLEEILED</sequence>
<dbReference type="PANTHER" id="PTHR45947">
    <property type="entry name" value="SULFOQUINOVOSYL TRANSFERASE SQD2"/>
    <property type="match status" value="1"/>
</dbReference>
<dbReference type="CDD" id="cd03801">
    <property type="entry name" value="GT4_PimA-like"/>
    <property type="match status" value="1"/>
</dbReference>
<gene>
    <name evidence="5" type="ORF">FIC87_13235</name>
</gene>
<dbReference type="RefSeq" id="WP_139913049.1">
    <property type="nucleotide sequence ID" value="NZ_VEVP01000041.1"/>
</dbReference>
<reference evidence="5 6" key="1">
    <citation type="journal article" date="2005" name="Appl. Environ. Microbiol.">
        <title>Intestinal bacterial communities that produce active estrogen-like compounds enterodiol and enterolactone in humans.</title>
        <authorList>
            <person name="Clavel T."/>
            <person name="Henderson G."/>
            <person name="Alpert C.A."/>
            <person name="Philippe C."/>
            <person name="Rigottier-Gois L."/>
            <person name="Dore J."/>
            <person name="Blaut M."/>
        </authorList>
    </citation>
    <scope>NUCLEOTIDE SEQUENCE [LARGE SCALE GENOMIC DNA]</scope>
    <source>
        <strain evidence="5 6">SECO-MT75m2</strain>
    </source>
</reference>
<dbReference type="EMBL" id="VEVP01000041">
    <property type="protein sequence ID" value="TNU88833.1"/>
    <property type="molecule type" value="Genomic_DNA"/>
</dbReference>
<evidence type="ECO:0000313" key="6">
    <source>
        <dbReference type="Proteomes" id="UP000312594"/>
    </source>
</evidence>
<dbReference type="Pfam" id="PF13439">
    <property type="entry name" value="Glyco_transf_4"/>
    <property type="match status" value="1"/>
</dbReference>
<dbReference type="PANTHER" id="PTHR45947:SF3">
    <property type="entry name" value="SULFOQUINOVOSYL TRANSFERASE SQD2"/>
    <property type="match status" value="1"/>
</dbReference>
<keyword evidence="2 5" id="KW-0808">Transferase</keyword>
<dbReference type="InterPro" id="IPR001296">
    <property type="entry name" value="Glyco_trans_1"/>
</dbReference>
<feature type="domain" description="Glycosyl transferase family 1" evidence="3">
    <location>
        <begin position="187"/>
        <end position="346"/>
    </location>
</feature>
<dbReference type="GO" id="GO:1901137">
    <property type="term" value="P:carbohydrate derivative biosynthetic process"/>
    <property type="evidence" value="ECO:0007669"/>
    <property type="project" value="UniProtKB-ARBA"/>
</dbReference>
<evidence type="ECO:0000313" key="5">
    <source>
        <dbReference type="EMBL" id="TNU88833.1"/>
    </source>
</evidence>
<comment type="caution">
    <text evidence="5">The sequence shown here is derived from an EMBL/GenBank/DDBJ whole genome shotgun (WGS) entry which is preliminary data.</text>
</comment>
<dbReference type="SUPFAM" id="SSF53756">
    <property type="entry name" value="UDP-Glycosyltransferase/glycogen phosphorylase"/>
    <property type="match status" value="1"/>
</dbReference>
<keyword evidence="1" id="KW-0328">Glycosyltransferase</keyword>
<evidence type="ECO:0000259" key="3">
    <source>
        <dbReference type="Pfam" id="PF00534"/>
    </source>
</evidence>
<evidence type="ECO:0000256" key="1">
    <source>
        <dbReference type="ARBA" id="ARBA00022676"/>
    </source>
</evidence>
<protein>
    <submittedName>
        <fullName evidence="5">Glycosyltransferase family 4 protein</fullName>
    </submittedName>
</protein>
<dbReference type="GO" id="GO:0016757">
    <property type="term" value="F:glycosyltransferase activity"/>
    <property type="evidence" value="ECO:0007669"/>
    <property type="project" value="UniProtKB-KW"/>
</dbReference>
<dbReference type="InterPro" id="IPR028098">
    <property type="entry name" value="Glyco_trans_4-like_N"/>
</dbReference>
<organism evidence="5 6">
    <name type="scientific">Eggerthella lenta</name>
    <name type="common">Eubacterium lentum</name>
    <dbReference type="NCBI Taxonomy" id="84112"/>
    <lineage>
        <taxon>Bacteria</taxon>
        <taxon>Bacillati</taxon>
        <taxon>Actinomycetota</taxon>
        <taxon>Coriobacteriia</taxon>
        <taxon>Eggerthellales</taxon>
        <taxon>Eggerthellaceae</taxon>
        <taxon>Eggerthella</taxon>
    </lineage>
</organism>
<dbReference type="Pfam" id="PF00534">
    <property type="entry name" value="Glycos_transf_1"/>
    <property type="match status" value="1"/>
</dbReference>
<name>A0A5C5BR00_EGGLN</name>
<dbReference type="Gene3D" id="3.40.50.2000">
    <property type="entry name" value="Glycogen Phosphorylase B"/>
    <property type="match status" value="2"/>
</dbReference>
<feature type="domain" description="Glycosyltransferase subfamily 4-like N-terminal" evidence="4">
    <location>
        <begin position="63"/>
        <end position="164"/>
    </location>
</feature>
<evidence type="ECO:0000256" key="2">
    <source>
        <dbReference type="ARBA" id="ARBA00022679"/>
    </source>
</evidence>
<dbReference type="Proteomes" id="UP000312594">
    <property type="component" value="Unassembled WGS sequence"/>
</dbReference>
<dbReference type="InterPro" id="IPR050194">
    <property type="entry name" value="Glycosyltransferase_grp1"/>
</dbReference>